<reference evidence="3" key="1">
    <citation type="journal article" date="2010" name="Stand. Genomic Sci.">
        <title>Complete genome sequence of 'Thermobaculum terrenum' type strain (YNP1).</title>
        <authorList>
            <person name="Kiss H."/>
            <person name="Cleland D."/>
            <person name="Lapidus A."/>
            <person name="Lucas S."/>
            <person name="Glavina Del Rio T."/>
            <person name="Nolan M."/>
            <person name="Tice H."/>
            <person name="Han C."/>
            <person name="Goodwin L."/>
            <person name="Pitluck S."/>
            <person name="Liolios K."/>
            <person name="Ivanova N."/>
            <person name="Mavromatis K."/>
            <person name="Ovchinnikova G."/>
            <person name="Pati A."/>
            <person name="Chen A."/>
            <person name="Palaniappan K."/>
            <person name="Land M."/>
            <person name="Hauser L."/>
            <person name="Chang Y."/>
            <person name="Jeffries C."/>
            <person name="Lu M."/>
            <person name="Brettin T."/>
            <person name="Detter J."/>
            <person name="Goker M."/>
            <person name="Tindall B."/>
            <person name="Beck B."/>
            <person name="McDermott T."/>
            <person name="Woyke T."/>
            <person name="Bristow J."/>
            <person name="Eisen J."/>
            <person name="Markowitz V."/>
            <person name="Hugenholtz P."/>
            <person name="Kyrpides N."/>
            <person name="Klenk H."/>
            <person name="Cheng J."/>
        </authorList>
    </citation>
    <scope>NUCLEOTIDE SEQUENCE [LARGE SCALE GENOMIC DNA]</scope>
    <source>
        <strain evidence="3">ATCC BAA-798 / YNP1</strain>
    </source>
</reference>
<dbReference type="Proteomes" id="UP000000323">
    <property type="component" value="Chromosome 2"/>
</dbReference>
<feature type="domain" description="Glycosyltransferase subfamily 4-like N-terminal" evidence="1">
    <location>
        <begin position="31"/>
        <end position="144"/>
    </location>
</feature>
<evidence type="ECO:0000313" key="3">
    <source>
        <dbReference type="Proteomes" id="UP000000323"/>
    </source>
</evidence>
<dbReference type="RefSeq" id="WP_012876710.1">
    <property type="nucleotide sequence ID" value="NC_013526.1"/>
</dbReference>
<organism evidence="2 3">
    <name type="scientific">Thermobaculum terrenum (strain ATCC BAA-798 / CCMEE 7001 / YNP1)</name>
    <dbReference type="NCBI Taxonomy" id="525904"/>
    <lineage>
        <taxon>Bacteria</taxon>
        <taxon>Bacillati</taxon>
        <taxon>Chloroflexota</taxon>
        <taxon>Chloroflexia</taxon>
        <taxon>Candidatus Thermobaculales</taxon>
        <taxon>Candidatus Thermobaculaceae</taxon>
        <taxon>Thermobaculum</taxon>
    </lineage>
</organism>
<dbReference type="InterPro" id="IPR028098">
    <property type="entry name" value="Glyco_trans_4-like_N"/>
</dbReference>
<dbReference type="Pfam" id="PF13692">
    <property type="entry name" value="Glyco_trans_1_4"/>
    <property type="match status" value="1"/>
</dbReference>
<dbReference type="Gene3D" id="3.40.50.2000">
    <property type="entry name" value="Glycogen Phosphorylase B"/>
    <property type="match status" value="3"/>
</dbReference>
<dbReference type="GO" id="GO:0016757">
    <property type="term" value="F:glycosyltransferase activity"/>
    <property type="evidence" value="ECO:0007669"/>
    <property type="project" value="TreeGrafter"/>
</dbReference>
<dbReference type="SUPFAM" id="SSF53756">
    <property type="entry name" value="UDP-Glycosyltransferase/glycogen phosphorylase"/>
    <property type="match status" value="1"/>
</dbReference>
<dbReference type="STRING" id="525904.Tter_2795"/>
<dbReference type="CAZy" id="GT4">
    <property type="family name" value="Glycosyltransferase Family 4"/>
</dbReference>
<keyword evidence="2" id="KW-0808">Transferase</keyword>
<dbReference type="EMBL" id="CP001826">
    <property type="protein sequence ID" value="ACZ43679.1"/>
    <property type="molecule type" value="Genomic_DNA"/>
</dbReference>
<dbReference type="InterPro" id="IPR050194">
    <property type="entry name" value="Glycosyltransferase_grp1"/>
</dbReference>
<dbReference type="KEGG" id="ttr:Tter_2795"/>
<dbReference type="Pfam" id="PF13439">
    <property type="entry name" value="Glyco_transf_4"/>
    <property type="match status" value="1"/>
</dbReference>
<dbReference type="eggNOG" id="COG0438">
    <property type="taxonomic scope" value="Bacteria"/>
</dbReference>
<keyword evidence="3" id="KW-1185">Reference proteome</keyword>
<dbReference type="OrthoDB" id="9806653at2"/>
<dbReference type="PANTHER" id="PTHR45947:SF3">
    <property type="entry name" value="SULFOQUINOVOSYL TRANSFERASE SQD2"/>
    <property type="match status" value="1"/>
</dbReference>
<proteinExistence type="predicted"/>
<evidence type="ECO:0000313" key="2">
    <source>
        <dbReference type="EMBL" id="ACZ43679.1"/>
    </source>
</evidence>
<dbReference type="HOGENOM" id="CLU_066829_0_0_0"/>
<gene>
    <name evidence="2" type="ordered locus">Tter_2795</name>
</gene>
<protein>
    <submittedName>
        <fullName evidence="2">Glycosyl transferase group 1</fullName>
    </submittedName>
</protein>
<evidence type="ECO:0000259" key="1">
    <source>
        <dbReference type="Pfam" id="PF13439"/>
    </source>
</evidence>
<dbReference type="AlphaFoldDB" id="D1CIV9"/>
<sequence>MRVLVVTNMYPTEDMPSFGTFVHDQVESLRELGVDVDVLYFNGRKSTWNYLWAFPRFWYRLLRRRYDLIHAHYVLAGVVARAQWGYKVVLTHHGPEVLGQPPWQAPLCRIMTPLFDEVIHVTEEVRSTLGDADGWVIPCGVDLKVFHPMPRSEARERAGLPQGVPLVLWAGDYWRPEKRFDLVERSMEHVKTYLPEAELVLLTGKPHDLVPIYMNACDALVLTSDLEGSPMVVKEAMACNLPVVSVRVGDVPEVVSGTEGCYLVERDPQLIADALVKVLVSPRRTNGREHIGHLSREHVALQVLQVYRHALGVRETVERYPVHER</sequence>
<accession>D1CIV9</accession>
<name>D1CIV9_THET1</name>
<dbReference type="PANTHER" id="PTHR45947">
    <property type="entry name" value="SULFOQUINOVOSYL TRANSFERASE SQD2"/>
    <property type="match status" value="1"/>
</dbReference>